<dbReference type="Pfam" id="PF00990">
    <property type="entry name" value="GGDEF"/>
    <property type="match status" value="1"/>
</dbReference>
<keyword evidence="5" id="KW-1133">Transmembrane helix</keyword>
<dbReference type="Pfam" id="PF13424">
    <property type="entry name" value="TPR_12"/>
    <property type="match status" value="2"/>
</dbReference>
<evidence type="ECO:0000313" key="8">
    <source>
        <dbReference type="Proteomes" id="UP001142810"/>
    </source>
</evidence>
<dbReference type="InterPro" id="IPR019734">
    <property type="entry name" value="TPR_rpt"/>
</dbReference>
<evidence type="ECO:0000259" key="6">
    <source>
        <dbReference type="PROSITE" id="PS50887"/>
    </source>
</evidence>
<evidence type="ECO:0000313" key="7">
    <source>
        <dbReference type="EMBL" id="MCW8107051.1"/>
    </source>
</evidence>
<feature type="domain" description="GGDEF" evidence="6">
    <location>
        <begin position="519"/>
        <end position="658"/>
    </location>
</feature>
<dbReference type="SUPFAM" id="SSF55073">
    <property type="entry name" value="Nucleotide cyclase"/>
    <property type="match status" value="1"/>
</dbReference>
<feature type="transmembrane region" description="Helical" evidence="5">
    <location>
        <begin position="421"/>
        <end position="440"/>
    </location>
</feature>
<proteinExistence type="predicted"/>
<comment type="caution">
    <text evidence="7">The sequence shown here is derived from an EMBL/GenBank/DDBJ whole genome shotgun (WGS) entry which is preliminary data.</text>
</comment>
<dbReference type="InterPro" id="IPR043128">
    <property type="entry name" value="Rev_trsase/Diguanyl_cyclase"/>
</dbReference>
<keyword evidence="5" id="KW-0472">Membrane</keyword>
<feature type="coiled-coil region" evidence="4">
    <location>
        <begin position="450"/>
        <end position="477"/>
    </location>
</feature>
<keyword evidence="7" id="KW-0808">Transferase</keyword>
<protein>
    <recommendedName>
        <fullName evidence="1">diguanylate cyclase</fullName>
        <ecNumber evidence="1">2.7.7.65</ecNumber>
    </recommendedName>
</protein>
<dbReference type="CDD" id="cd01949">
    <property type="entry name" value="GGDEF"/>
    <property type="match status" value="1"/>
</dbReference>
<keyword evidence="4" id="KW-0175">Coiled coil</keyword>
<comment type="catalytic activity">
    <reaction evidence="2">
        <text>2 GTP = 3',3'-c-di-GMP + 2 diphosphate</text>
        <dbReference type="Rhea" id="RHEA:24898"/>
        <dbReference type="ChEBI" id="CHEBI:33019"/>
        <dbReference type="ChEBI" id="CHEBI:37565"/>
        <dbReference type="ChEBI" id="CHEBI:58805"/>
        <dbReference type="EC" id="2.7.7.65"/>
    </reaction>
</comment>
<dbReference type="PANTHER" id="PTHR45138">
    <property type="entry name" value="REGULATORY COMPONENTS OF SENSORY TRANSDUCTION SYSTEM"/>
    <property type="match status" value="1"/>
</dbReference>
<dbReference type="SMART" id="SM00028">
    <property type="entry name" value="TPR"/>
    <property type="match status" value="7"/>
</dbReference>
<evidence type="ECO:0000256" key="5">
    <source>
        <dbReference type="SAM" id="Phobius"/>
    </source>
</evidence>
<dbReference type="PANTHER" id="PTHR45138:SF9">
    <property type="entry name" value="DIGUANYLATE CYCLASE DGCM-RELATED"/>
    <property type="match status" value="1"/>
</dbReference>
<evidence type="ECO:0000256" key="1">
    <source>
        <dbReference type="ARBA" id="ARBA00012528"/>
    </source>
</evidence>
<evidence type="ECO:0000256" key="3">
    <source>
        <dbReference type="PROSITE-ProRule" id="PRU00339"/>
    </source>
</evidence>
<reference evidence="7" key="1">
    <citation type="submission" date="2022-11" db="EMBL/GenBank/DDBJ databases">
        <title>Alteromonas sp. nov., isolated from sea water of the Qingdao.</title>
        <authorList>
            <person name="Wang Q."/>
        </authorList>
    </citation>
    <scope>NUCLEOTIDE SEQUENCE</scope>
    <source>
        <strain evidence="7">ASW11-7</strain>
    </source>
</reference>
<dbReference type="EC" id="2.7.7.65" evidence="1"/>
<dbReference type="InterPro" id="IPR029787">
    <property type="entry name" value="Nucleotide_cyclase"/>
</dbReference>
<dbReference type="PROSITE" id="PS50887">
    <property type="entry name" value="GGDEF"/>
    <property type="match status" value="1"/>
</dbReference>
<organism evidence="7 8">
    <name type="scientific">Alteromonas aquimaris</name>
    <dbReference type="NCBI Taxonomy" id="2998417"/>
    <lineage>
        <taxon>Bacteria</taxon>
        <taxon>Pseudomonadati</taxon>
        <taxon>Pseudomonadota</taxon>
        <taxon>Gammaproteobacteria</taxon>
        <taxon>Alteromonadales</taxon>
        <taxon>Alteromonadaceae</taxon>
        <taxon>Alteromonas/Salinimonas group</taxon>
        <taxon>Alteromonas</taxon>
    </lineage>
</organism>
<dbReference type="SUPFAM" id="SSF48452">
    <property type="entry name" value="TPR-like"/>
    <property type="match status" value="3"/>
</dbReference>
<feature type="repeat" description="TPR" evidence="3">
    <location>
        <begin position="180"/>
        <end position="213"/>
    </location>
</feature>
<keyword evidence="8" id="KW-1185">Reference proteome</keyword>
<dbReference type="RefSeq" id="WP_265615752.1">
    <property type="nucleotide sequence ID" value="NZ_JAPFRD010000002.1"/>
</dbReference>
<dbReference type="SMART" id="SM00267">
    <property type="entry name" value="GGDEF"/>
    <property type="match status" value="1"/>
</dbReference>
<keyword evidence="7" id="KW-0548">Nucleotidyltransferase</keyword>
<dbReference type="InterPro" id="IPR050469">
    <property type="entry name" value="Diguanylate_Cyclase"/>
</dbReference>
<dbReference type="Gene3D" id="1.25.40.10">
    <property type="entry name" value="Tetratricopeptide repeat domain"/>
    <property type="match status" value="2"/>
</dbReference>
<evidence type="ECO:0000256" key="2">
    <source>
        <dbReference type="ARBA" id="ARBA00034247"/>
    </source>
</evidence>
<feature type="repeat" description="TPR" evidence="3">
    <location>
        <begin position="100"/>
        <end position="133"/>
    </location>
</feature>
<dbReference type="EMBL" id="JAPFRD010000002">
    <property type="protein sequence ID" value="MCW8107051.1"/>
    <property type="molecule type" value="Genomic_DNA"/>
</dbReference>
<evidence type="ECO:0000256" key="4">
    <source>
        <dbReference type="SAM" id="Coils"/>
    </source>
</evidence>
<dbReference type="PROSITE" id="PS50005">
    <property type="entry name" value="TPR"/>
    <property type="match status" value="2"/>
</dbReference>
<dbReference type="InterPro" id="IPR011990">
    <property type="entry name" value="TPR-like_helical_dom_sf"/>
</dbReference>
<name>A0ABT3P2R7_9ALTE</name>
<keyword evidence="3" id="KW-0802">TPR repeat</keyword>
<keyword evidence="5" id="KW-0812">Transmembrane</keyword>
<dbReference type="GO" id="GO:0052621">
    <property type="term" value="F:diguanylate cyclase activity"/>
    <property type="evidence" value="ECO:0007669"/>
    <property type="project" value="UniProtKB-EC"/>
</dbReference>
<dbReference type="Proteomes" id="UP001142810">
    <property type="component" value="Unassembled WGS sequence"/>
</dbReference>
<dbReference type="InterPro" id="IPR000160">
    <property type="entry name" value="GGDEF_dom"/>
</dbReference>
<dbReference type="Gene3D" id="3.30.70.270">
    <property type="match status" value="1"/>
</dbReference>
<sequence length="697" mass="79564">MSFLAEAKSDAIRLITSTQTKEQLQSITAYQDAGRLAQAESLSLLLLERARSQGNDIDAAAAFHELGHILILQNKYELSRQAFHNALEIFTGEGLLKPIAVILADIGNTYRFQSEYNQALNFHYRALSLYKTEKNRQGIADQQLNIGIVLKELGQFEPALDFLKRALTQLRRQKRLESVSQTLSHIGGIYVDMAQYESALTYMKDALAISEETLSRYRIGKNHYRLGNVYLKLAQYELATVHLKEALAIFSELDAPRDHGSVLTVLGQVEIAQGNTEKGFQHLNQALTRANEDAFPKLKSEAQLALAKAYLTLQQLDKALTHAMRGVEQTGKRQQLSMQAKFLQVIVDIYVAQQNFEKAFKTLLQKNQIISEIVSQNSTMTVAQMQSEIEVERQAQSIEMLRKNKAIELARAEQTNLRTTFALGSLIGTLLFIFLLWSRYHQKRVNLYLKKEVRKRTQELVHKNNELEEAYHTLEEVSLRDRLTGLYNRHYLEAQLPGEIQRSQHTFATATPQEPVRDADLLCFLFDIDNFKKINDDYGHMAGDQFLIQFTEVIHDVFRQTDLLTRWGGEEFLVICRQANRDEVCMLAERFRAAVHEKLFYLNDETHIRASCSIGFCTLPLFVNSPYRVNWQKTFLIMDYCLYAAKASGKNCWIGAISATDEKITEEARSPLAKKFELTSVKLATSLNNLASINWPD</sequence>
<gene>
    <name evidence="7" type="ORF">OPS25_00855</name>
</gene>
<accession>A0ABT3P2R7</accession>
<dbReference type="NCBIfam" id="TIGR00254">
    <property type="entry name" value="GGDEF"/>
    <property type="match status" value="1"/>
</dbReference>